<dbReference type="Proteomes" id="UP001239111">
    <property type="component" value="Chromosome 4"/>
</dbReference>
<reference evidence="1" key="1">
    <citation type="submission" date="2023-04" db="EMBL/GenBank/DDBJ databases">
        <title>A chromosome-level genome assembly of the parasitoid wasp Eretmocerus hayati.</title>
        <authorList>
            <person name="Zhong Y."/>
            <person name="Liu S."/>
            <person name="Liu Y."/>
        </authorList>
    </citation>
    <scope>NUCLEOTIDE SEQUENCE</scope>
    <source>
        <strain evidence="1">ZJU_SS_LIU_2023</strain>
    </source>
</reference>
<comment type="caution">
    <text evidence="1">The sequence shown here is derived from an EMBL/GenBank/DDBJ whole genome shotgun (WGS) entry which is preliminary data.</text>
</comment>
<evidence type="ECO:0000313" key="2">
    <source>
        <dbReference type="Proteomes" id="UP001239111"/>
    </source>
</evidence>
<keyword evidence="2" id="KW-1185">Reference proteome</keyword>
<protein>
    <submittedName>
        <fullName evidence="1">Uncharacterized protein</fullName>
    </submittedName>
</protein>
<sequence>MEDRSGGYCGPNRALGQKCIYSPSLELLRRAEDLLPHNQSPRLFVDEDLIRRKLAKAKERQCFTPIDETGKLRFPPRECVVAHEIELKKKKERNRAAGDQPENCISLRQLRDKYCEDEEDEGEEDDEMLFSKRRKRIDSAVAVECALAEMRALERRQADLPRDIESQFEEMWNLYKKEEQSRKIWPEQLETIENLKTQCRFPVVPYDRKNTTAVEQRIVGKLRQRSDFMKKLRLVEGEIIEYYEESMRWSIVDHLLKDSRQRAQLGISATPIEIPIFLIRAPVPWHQSKITATNFMRHDLFVTNEISREIRYIWHDRYEQMVVVRMDALGELPVPALELMPRVESLCSKMRHLLLTEWLASVAELFLERKRVWACLFDAGPTGSVALVKNFFRSIDGLLSRQVRSLILASLRHLRDFLRRYSEGNYFPDEYRDLTFIETPFVTLPAETEFTDGEVHCRPSVMDMRNVLLKCFIKIIDVATDFPSIQNVLFPEIREMHYLPPVSRHEDDVSRVIDEALACVSANEPGPKLYLHRYLEHEYLLDGSAERSLQDFMKSEPAPFLRDFGAKIKEFDQLRKQMFLFSDKIPLNLVELDCTALNERLREALHQLRSHVCENFLQEVRAINSKACASFDEIAERISGMPEATREVVELYNYLLESRDSSLFMIKSELSRSAELIIFLVGQQAEFTEEDLQLNARAFTWPRDMENVMELAANRLNMRKEFVEGQLKGRRQTFDTQIAALDAKIDAFKRKDPAVLTLDEMKNSCQEIEVIAQEMRETEKEAEDINTEESLLDLEVSPYLSLPTMSSTVNTFDLLWHTVLSFNRNYDTWMYGPFQSLDAELVREETDSAWKILYKLSRTLAELPAARRIAEMTRGKVDKFKQFLPLLASISNPGLKPRHWLAIGEAAGGITITPKPDSSLSQMIELGLQTYSARLEEISGAASKEHALESNLVKMRDEWCEVSFELSPYRETGVKILAGVDDIQVLLDDHILKAQTMRGSPYVKAFEAEMQAWEEKLITMQDIIDQWLSCQATWMYLEPIFSSEDIMRQMPTEAKNFRIVDKTWRTIMAHVDADHHVLAATDMPNMLKLFRESNMLLEDIQKGLNDYLEKKRLFFPRLV</sequence>
<dbReference type="EMBL" id="CM056744">
    <property type="protein sequence ID" value="KAJ8664277.1"/>
    <property type="molecule type" value="Genomic_DNA"/>
</dbReference>
<evidence type="ECO:0000313" key="1">
    <source>
        <dbReference type="EMBL" id="KAJ8664277.1"/>
    </source>
</evidence>
<proteinExistence type="predicted"/>
<organism evidence="1 2">
    <name type="scientific">Eretmocerus hayati</name>
    <dbReference type="NCBI Taxonomy" id="131215"/>
    <lineage>
        <taxon>Eukaryota</taxon>
        <taxon>Metazoa</taxon>
        <taxon>Ecdysozoa</taxon>
        <taxon>Arthropoda</taxon>
        <taxon>Hexapoda</taxon>
        <taxon>Insecta</taxon>
        <taxon>Pterygota</taxon>
        <taxon>Neoptera</taxon>
        <taxon>Endopterygota</taxon>
        <taxon>Hymenoptera</taxon>
        <taxon>Apocrita</taxon>
        <taxon>Proctotrupomorpha</taxon>
        <taxon>Chalcidoidea</taxon>
        <taxon>Aphelinidae</taxon>
        <taxon>Aphelininae</taxon>
        <taxon>Eretmocerus</taxon>
    </lineage>
</organism>
<name>A0ACC2MZT3_9HYME</name>
<accession>A0ACC2MZT3</accession>
<gene>
    <name evidence="1" type="ORF">QAD02_005939</name>
</gene>